<comment type="caution">
    <text evidence="5">The sequence shown here is derived from an EMBL/GenBank/DDBJ whole genome shotgun (WGS) entry which is preliminary data.</text>
</comment>
<dbReference type="Pfam" id="PF00929">
    <property type="entry name" value="RNase_T"/>
    <property type="match status" value="1"/>
</dbReference>
<proteinExistence type="predicted"/>
<dbReference type="AlphaFoldDB" id="A0A0F9BYL6"/>
<dbReference type="SUPFAM" id="SSF53098">
    <property type="entry name" value="Ribonuclease H-like"/>
    <property type="match status" value="1"/>
</dbReference>
<evidence type="ECO:0000256" key="1">
    <source>
        <dbReference type="ARBA" id="ARBA00022722"/>
    </source>
</evidence>
<dbReference type="InterPro" id="IPR012337">
    <property type="entry name" value="RNaseH-like_sf"/>
</dbReference>
<sequence length="190" mass="21582">MGAEARYWAIVDLETTGVDPIRHEIVQLARVVIDTVEQEIIPRLTFVAYIKPTRWRNREREAMEVNRLTLAKLKAEGADLCPTLRAFCWGPDWGNTVLAGWGVSFEEKFLRAGFKETKQAFPFPFQTIDIRSMAQLGRARRGRSKLLGLRDAGERLGITVDPDQLHDALYDATITAEIALQLLKKEDKDV</sequence>
<evidence type="ECO:0000256" key="3">
    <source>
        <dbReference type="ARBA" id="ARBA00022839"/>
    </source>
</evidence>
<dbReference type="PANTHER" id="PTHR30231:SF4">
    <property type="entry name" value="PROTEIN NEN2"/>
    <property type="match status" value="1"/>
</dbReference>
<dbReference type="InterPro" id="IPR036397">
    <property type="entry name" value="RNaseH_sf"/>
</dbReference>
<name>A0A0F9BYL6_9ZZZZ</name>
<dbReference type="GO" id="GO:0008408">
    <property type="term" value="F:3'-5' exonuclease activity"/>
    <property type="evidence" value="ECO:0007669"/>
    <property type="project" value="TreeGrafter"/>
</dbReference>
<dbReference type="SMART" id="SM00479">
    <property type="entry name" value="EXOIII"/>
    <property type="match status" value="1"/>
</dbReference>
<dbReference type="GO" id="GO:0003676">
    <property type="term" value="F:nucleic acid binding"/>
    <property type="evidence" value="ECO:0007669"/>
    <property type="project" value="InterPro"/>
</dbReference>
<keyword evidence="3" id="KW-0269">Exonuclease</keyword>
<organism evidence="5">
    <name type="scientific">marine sediment metagenome</name>
    <dbReference type="NCBI Taxonomy" id="412755"/>
    <lineage>
        <taxon>unclassified sequences</taxon>
        <taxon>metagenomes</taxon>
        <taxon>ecological metagenomes</taxon>
    </lineage>
</organism>
<dbReference type="Gene3D" id="3.30.420.10">
    <property type="entry name" value="Ribonuclease H-like superfamily/Ribonuclease H"/>
    <property type="match status" value="1"/>
</dbReference>
<keyword evidence="2" id="KW-0378">Hydrolase</keyword>
<dbReference type="InterPro" id="IPR013520">
    <property type="entry name" value="Ribonucl_H"/>
</dbReference>
<accession>A0A0F9BYL6</accession>
<dbReference type="EMBL" id="LAZR01038628">
    <property type="protein sequence ID" value="KKL19047.1"/>
    <property type="molecule type" value="Genomic_DNA"/>
</dbReference>
<reference evidence="5" key="1">
    <citation type="journal article" date="2015" name="Nature">
        <title>Complex archaea that bridge the gap between prokaryotes and eukaryotes.</title>
        <authorList>
            <person name="Spang A."/>
            <person name="Saw J.H."/>
            <person name="Jorgensen S.L."/>
            <person name="Zaremba-Niedzwiedzka K."/>
            <person name="Martijn J."/>
            <person name="Lind A.E."/>
            <person name="van Eijk R."/>
            <person name="Schleper C."/>
            <person name="Guy L."/>
            <person name="Ettema T.J."/>
        </authorList>
    </citation>
    <scope>NUCLEOTIDE SEQUENCE</scope>
</reference>
<dbReference type="CDD" id="cd06127">
    <property type="entry name" value="DEDDh"/>
    <property type="match status" value="1"/>
</dbReference>
<dbReference type="GO" id="GO:0005829">
    <property type="term" value="C:cytosol"/>
    <property type="evidence" value="ECO:0007669"/>
    <property type="project" value="TreeGrafter"/>
</dbReference>
<dbReference type="PANTHER" id="PTHR30231">
    <property type="entry name" value="DNA POLYMERASE III SUBUNIT EPSILON"/>
    <property type="match status" value="1"/>
</dbReference>
<feature type="domain" description="Exonuclease" evidence="4">
    <location>
        <begin position="7"/>
        <end position="188"/>
    </location>
</feature>
<protein>
    <recommendedName>
        <fullName evidence="4">Exonuclease domain-containing protein</fullName>
    </recommendedName>
</protein>
<gene>
    <name evidence="5" type="ORF">LCGC14_2469410</name>
</gene>
<evidence type="ECO:0000256" key="2">
    <source>
        <dbReference type="ARBA" id="ARBA00022801"/>
    </source>
</evidence>
<evidence type="ECO:0000313" key="5">
    <source>
        <dbReference type="EMBL" id="KKL19047.1"/>
    </source>
</evidence>
<evidence type="ECO:0000259" key="4">
    <source>
        <dbReference type="SMART" id="SM00479"/>
    </source>
</evidence>
<keyword evidence="1" id="KW-0540">Nuclease</keyword>